<dbReference type="RefSeq" id="WP_377369762.1">
    <property type="nucleotide sequence ID" value="NZ_JBHTMN010000018.1"/>
</dbReference>
<comment type="caution">
    <text evidence="2">The sequence shown here is derived from an EMBL/GenBank/DDBJ whole genome shotgun (WGS) entry which is preliminary data.</text>
</comment>
<proteinExistence type="predicted"/>
<evidence type="ECO:0000313" key="3">
    <source>
        <dbReference type="Proteomes" id="UP001597059"/>
    </source>
</evidence>
<dbReference type="PANTHER" id="PTHR36445">
    <property type="entry name" value="GTP CYCLOHYDROLASE MPTA"/>
    <property type="match status" value="1"/>
</dbReference>
<name>A0ABW4B461_9GAMM</name>
<organism evidence="2 3">
    <name type="scientific">Rhodanobacter aciditrophus</name>
    <dbReference type="NCBI Taxonomy" id="1623218"/>
    <lineage>
        <taxon>Bacteria</taxon>
        <taxon>Pseudomonadati</taxon>
        <taxon>Pseudomonadota</taxon>
        <taxon>Gammaproteobacteria</taxon>
        <taxon>Lysobacterales</taxon>
        <taxon>Rhodanobacteraceae</taxon>
        <taxon>Rhodanobacter</taxon>
    </lineage>
</organism>
<dbReference type="EMBL" id="JBHTMN010000018">
    <property type="protein sequence ID" value="MFD1385007.1"/>
    <property type="molecule type" value="Genomic_DNA"/>
</dbReference>
<dbReference type="Pfam" id="PF02649">
    <property type="entry name" value="GCHY-1"/>
    <property type="match status" value="1"/>
</dbReference>
<reference evidence="3" key="1">
    <citation type="journal article" date="2019" name="Int. J. Syst. Evol. Microbiol.">
        <title>The Global Catalogue of Microorganisms (GCM) 10K type strain sequencing project: providing services to taxonomists for standard genome sequencing and annotation.</title>
        <authorList>
            <consortium name="The Broad Institute Genomics Platform"/>
            <consortium name="The Broad Institute Genome Sequencing Center for Infectious Disease"/>
            <person name="Wu L."/>
            <person name="Ma J."/>
        </authorList>
    </citation>
    <scope>NUCLEOTIDE SEQUENCE [LARGE SCALE GENOMIC DNA]</scope>
    <source>
        <strain evidence="3">JCM 30774</strain>
    </source>
</reference>
<protein>
    <submittedName>
        <fullName evidence="2">GTP cyclohydrolase FolE2</fullName>
        <ecNumber evidence="2">3.5.4.16</ecNumber>
    </submittedName>
</protein>
<dbReference type="InterPro" id="IPR003801">
    <property type="entry name" value="GTP_cyclohydrolase_FolE2/MptA"/>
</dbReference>
<keyword evidence="1 2" id="KW-0378">Hydrolase</keyword>
<dbReference type="Proteomes" id="UP001597059">
    <property type="component" value="Unassembled WGS sequence"/>
</dbReference>
<gene>
    <name evidence="2" type="primary">folE2</name>
    <name evidence="2" type="ORF">ACFQ45_16745</name>
</gene>
<dbReference type="Gene3D" id="3.10.270.10">
    <property type="entry name" value="Urate Oxidase"/>
    <property type="match status" value="1"/>
</dbReference>
<dbReference type="GO" id="GO:0003934">
    <property type="term" value="F:GTP cyclohydrolase I activity"/>
    <property type="evidence" value="ECO:0007669"/>
    <property type="project" value="UniProtKB-EC"/>
</dbReference>
<dbReference type="PANTHER" id="PTHR36445:SF1">
    <property type="entry name" value="GTP CYCLOHYDROLASE MPTA"/>
    <property type="match status" value="1"/>
</dbReference>
<dbReference type="NCBIfam" id="NF010200">
    <property type="entry name" value="PRK13674.1-1"/>
    <property type="match status" value="1"/>
</dbReference>
<accession>A0ABW4B461</accession>
<keyword evidence="3" id="KW-1185">Reference proteome</keyword>
<sequence>MTIPTPLPDVASNSTTHLPIDQVGMANISIPILLEIDKQTLSCPASVSIQANVVNDQKGLHMSRMYQSLQGLVQTPLTPRNIKTCLIEALQQQREVASSDIHMTLESKVLRIRHALHTDQFGWNSYPIQLTANYNPSQGFKLELSVTITYSSSCPASAALSRSALKEAFLDQFHYAPNKLDKQQLAAWLDQQGTLAIPHSQRSHAVVTVVADQDNLEIEALIDLCETTLGTPVQTYVKRKDEQQFAINNGQNPMFVEDATRRLMEVLSAHGYQGSLSVSHFESLHGHDAVAHSTFPQEVAPA</sequence>
<evidence type="ECO:0000256" key="1">
    <source>
        <dbReference type="ARBA" id="ARBA00022801"/>
    </source>
</evidence>
<dbReference type="EC" id="3.5.4.16" evidence="2"/>
<evidence type="ECO:0000313" key="2">
    <source>
        <dbReference type="EMBL" id="MFD1385007.1"/>
    </source>
</evidence>